<dbReference type="GO" id="GO:0008017">
    <property type="term" value="F:microtubule binding"/>
    <property type="evidence" value="ECO:0007669"/>
    <property type="project" value="InterPro"/>
</dbReference>
<evidence type="ECO:0000313" key="7">
    <source>
        <dbReference type="WBParaSite" id="Smp_131990.1"/>
    </source>
</evidence>
<dbReference type="PANTHER" id="PTHR46756">
    <property type="entry name" value="TRANSGELIN"/>
    <property type="match status" value="1"/>
</dbReference>
<dbReference type="GO" id="GO:0051764">
    <property type="term" value="P:actin crosslink formation"/>
    <property type="evidence" value="ECO:0007669"/>
    <property type="project" value="TreeGrafter"/>
</dbReference>
<evidence type="ECO:0000256" key="4">
    <source>
        <dbReference type="SAM" id="MobiDB-lite"/>
    </source>
</evidence>
<dbReference type="ExpressionAtlas" id="A0A3Q0KM09">
    <property type="expression patterns" value="differential"/>
</dbReference>
<protein>
    <submittedName>
        <fullName evidence="7">Growth arrest-specific 2-related</fullName>
    </submittedName>
</protein>
<evidence type="ECO:0000313" key="6">
    <source>
        <dbReference type="Proteomes" id="UP000008854"/>
    </source>
</evidence>
<dbReference type="GO" id="GO:0005884">
    <property type="term" value="C:actin filament"/>
    <property type="evidence" value="ECO:0007669"/>
    <property type="project" value="TreeGrafter"/>
</dbReference>
<feature type="region of interest" description="Disordered" evidence="4">
    <location>
        <begin position="326"/>
        <end position="347"/>
    </location>
</feature>
<reference evidence="7" key="2">
    <citation type="submission" date="2018-12" db="UniProtKB">
        <authorList>
            <consortium name="WormBaseParasite"/>
        </authorList>
    </citation>
    <scope>IDENTIFICATION</scope>
    <source>
        <strain evidence="7">Puerto Rican</strain>
    </source>
</reference>
<dbReference type="AlphaFoldDB" id="A0A3Q0KM09"/>
<dbReference type="Pfam" id="PF02187">
    <property type="entry name" value="GAS2"/>
    <property type="match status" value="1"/>
</dbReference>
<feature type="compositionally biased region" description="Basic and acidic residues" evidence="4">
    <location>
        <begin position="838"/>
        <end position="848"/>
    </location>
</feature>
<evidence type="ECO:0000256" key="3">
    <source>
        <dbReference type="ARBA" id="ARBA00023212"/>
    </source>
</evidence>
<dbReference type="SUPFAM" id="SSF143575">
    <property type="entry name" value="GAS2 domain-like"/>
    <property type="match status" value="1"/>
</dbReference>
<comment type="subcellular location">
    <subcellularLocation>
        <location evidence="1">Cytoplasm</location>
        <location evidence="1">Cytoskeleton</location>
    </subcellularLocation>
</comment>
<dbReference type="STRING" id="6183.A0A3Q0KM09"/>
<keyword evidence="3" id="KW-0206">Cytoskeleton</keyword>
<keyword evidence="2" id="KW-0963">Cytoplasm</keyword>
<evidence type="ECO:0000256" key="1">
    <source>
        <dbReference type="ARBA" id="ARBA00004245"/>
    </source>
</evidence>
<dbReference type="SMART" id="SM00243">
    <property type="entry name" value="GAS2"/>
    <property type="match status" value="1"/>
</dbReference>
<feature type="domain" description="GAR" evidence="5">
    <location>
        <begin position="646"/>
        <end position="716"/>
    </location>
</feature>
<dbReference type="PROSITE" id="PS51460">
    <property type="entry name" value="GAR"/>
    <property type="match status" value="1"/>
</dbReference>
<name>A0A3Q0KM09_SCHMA</name>
<feature type="region of interest" description="Disordered" evidence="4">
    <location>
        <begin position="807"/>
        <end position="938"/>
    </location>
</feature>
<feature type="compositionally biased region" description="Basic and acidic residues" evidence="4">
    <location>
        <begin position="906"/>
        <end position="920"/>
    </location>
</feature>
<proteinExistence type="predicted"/>
<dbReference type="Proteomes" id="UP000008854">
    <property type="component" value="Unassembled WGS sequence"/>
</dbReference>
<dbReference type="GO" id="GO:0008093">
    <property type="term" value="F:cytoskeletal anchor activity"/>
    <property type="evidence" value="ECO:0007669"/>
    <property type="project" value="TreeGrafter"/>
</dbReference>
<keyword evidence="6" id="KW-1185">Reference proteome</keyword>
<sequence length="938" mass="105522">MIKTAHSVSNLHSTLELSPCVIKRTQSSHFVQILDESMCVVREDLTEWLQHYLFSTANACPIEAHYLLCRLASGLWLSRLAYKLHYSILESGHQIAPKSKALSKSTHNSNNNNGRSYEFLRGAVSNRDLKNLTPISLPSFPSTLTDCAKLPLGPSDLCSFSPQPTSYKHNSNMSKCNIDFPKENISLKSRVADRWIARDNVSAFIKWCKDLGVPETILFETNGLMNKTEEKNVLLTLMEVARIASRYGLTDLPYLVRMEREIDELEAKHSQDQSDINHLYHDNNNNINNFTTHAVINLERIDNQKVDNCKSISNLEITVNKRKVKSQKSSKFNTISDDNHMDKNSNNFNTVLIDSQSENQFMDNKNSDNSVQTSTDNRDISCDSSVSLLSNHCSQNDTPNTTTTTMYTNSHSTNTHDVYNKNQCDLCRNGSSQVDNPISNNQNSTCHHHAVFETNNPDNRNSAKRSRALNSSLISLEDNNNDPSKVVTDQFVQQQVIGKCSPYVTKRKRQQTLNNLDLRLPIIEVTPVKITKTVNILSSVINTNNWCNDHLSSIGIDSTDNCLSSLSSFDLVNSPVTNSLSILQVESPKLKSLKVMNERPDLKNLQNSINTKNNTPPKLSVPLMDCLIYNENYEDPISTDPSTISSDDCLIDSQVNKKLAQCTCCNKLHMQRLEEGRYRLGSRIYYLRRFRNHVMVRVGGGWLTLDEFLHRHDPCRRGIHSFDTEPAATSNDIPPIKSCFNVHKPIRRHSELESPPISQVNSMSNFNRQWSYGSNSSMESPRSDSSMIDTGIVSEVSGVGSISQASSSLNSIKQKQEKPKTTPRLTIPKAPNLRTASRSRDSSKKNPDSGKNISDVATAASYSRASSAKRTNVPVGNKRDFRTPSQPRNLSSKREDSVSRASNIRKVSDSRESSTKREESTLTNCRADSTTRRTLWRN</sequence>
<dbReference type="WBParaSite" id="Smp_131990.1">
    <property type="protein sequence ID" value="Smp_131990.1"/>
    <property type="gene ID" value="Smp_131990"/>
</dbReference>
<dbReference type="InParanoid" id="A0A3Q0KM09"/>
<organism evidence="6 7">
    <name type="scientific">Schistosoma mansoni</name>
    <name type="common">Blood fluke</name>
    <dbReference type="NCBI Taxonomy" id="6183"/>
    <lineage>
        <taxon>Eukaryota</taxon>
        <taxon>Metazoa</taxon>
        <taxon>Spiralia</taxon>
        <taxon>Lophotrochozoa</taxon>
        <taxon>Platyhelminthes</taxon>
        <taxon>Trematoda</taxon>
        <taxon>Digenea</taxon>
        <taxon>Strigeidida</taxon>
        <taxon>Schistosomatoidea</taxon>
        <taxon>Schistosomatidae</taxon>
        <taxon>Schistosoma</taxon>
    </lineage>
</organism>
<dbReference type="Gene3D" id="1.10.418.10">
    <property type="entry name" value="Calponin-like domain"/>
    <property type="match status" value="1"/>
</dbReference>
<feature type="compositionally biased region" description="Low complexity" evidence="4">
    <location>
        <begin position="857"/>
        <end position="868"/>
    </location>
</feature>
<feature type="compositionally biased region" description="Low complexity" evidence="4">
    <location>
        <begin position="394"/>
        <end position="415"/>
    </location>
</feature>
<dbReference type="PANTHER" id="PTHR46756:SF18">
    <property type="entry name" value="GAS2-LIKE PROTEIN PICKLED EGGS"/>
    <property type="match status" value="1"/>
</dbReference>
<dbReference type="SUPFAM" id="SSF47576">
    <property type="entry name" value="Calponin-homology domain, CH-domain"/>
    <property type="match status" value="1"/>
</dbReference>
<evidence type="ECO:0000256" key="2">
    <source>
        <dbReference type="ARBA" id="ARBA00022490"/>
    </source>
</evidence>
<accession>A0A3Q0KM09</accession>
<dbReference type="InterPro" id="IPR036534">
    <property type="entry name" value="GAR_dom_sf"/>
</dbReference>
<feature type="region of interest" description="Disordered" evidence="4">
    <location>
        <begin position="392"/>
        <end position="415"/>
    </location>
</feature>
<dbReference type="InterPro" id="IPR036872">
    <property type="entry name" value="CH_dom_sf"/>
</dbReference>
<reference evidence="6" key="1">
    <citation type="journal article" date="2012" name="PLoS Negl. Trop. Dis.">
        <title>A systematically improved high quality genome and transcriptome of the human blood fluke Schistosoma mansoni.</title>
        <authorList>
            <person name="Protasio A.V."/>
            <person name="Tsai I.J."/>
            <person name="Babbage A."/>
            <person name="Nichol S."/>
            <person name="Hunt M."/>
            <person name="Aslett M.A."/>
            <person name="De Silva N."/>
            <person name="Velarde G.S."/>
            <person name="Anderson T.J."/>
            <person name="Clark R.C."/>
            <person name="Davidson C."/>
            <person name="Dillon G.P."/>
            <person name="Holroyd N.E."/>
            <person name="LoVerde P.T."/>
            <person name="Lloyd C."/>
            <person name="McQuillan J."/>
            <person name="Oliveira G."/>
            <person name="Otto T.D."/>
            <person name="Parker-Manuel S.J."/>
            <person name="Quail M.A."/>
            <person name="Wilson R.A."/>
            <person name="Zerlotini A."/>
            <person name="Dunne D.W."/>
            <person name="Berriman M."/>
        </authorList>
    </citation>
    <scope>NUCLEOTIDE SEQUENCE [LARGE SCALE GENOMIC DNA]</scope>
    <source>
        <strain evidence="6">Puerto Rican</strain>
    </source>
</reference>
<dbReference type="GO" id="GO:0051015">
    <property type="term" value="F:actin filament binding"/>
    <property type="evidence" value="ECO:0007669"/>
    <property type="project" value="TreeGrafter"/>
</dbReference>
<evidence type="ECO:0000259" key="5">
    <source>
        <dbReference type="PROSITE" id="PS51460"/>
    </source>
</evidence>
<dbReference type="InterPro" id="IPR003108">
    <property type="entry name" value="GAR_dom"/>
</dbReference>
<dbReference type="Gene3D" id="3.30.920.20">
    <property type="entry name" value="Gas2-like domain"/>
    <property type="match status" value="1"/>
</dbReference>